<accession>A0ABD2C7Z6</accession>
<keyword evidence="2" id="KW-1185">Reference proteome</keyword>
<name>A0ABD2C7Z6_VESMC</name>
<organism evidence="1 2">
    <name type="scientific">Vespula maculifrons</name>
    <name type="common">Eastern yellow jacket</name>
    <name type="synonym">Wasp</name>
    <dbReference type="NCBI Taxonomy" id="7453"/>
    <lineage>
        <taxon>Eukaryota</taxon>
        <taxon>Metazoa</taxon>
        <taxon>Ecdysozoa</taxon>
        <taxon>Arthropoda</taxon>
        <taxon>Hexapoda</taxon>
        <taxon>Insecta</taxon>
        <taxon>Pterygota</taxon>
        <taxon>Neoptera</taxon>
        <taxon>Endopterygota</taxon>
        <taxon>Hymenoptera</taxon>
        <taxon>Apocrita</taxon>
        <taxon>Aculeata</taxon>
        <taxon>Vespoidea</taxon>
        <taxon>Vespidae</taxon>
        <taxon>Vespinae</taxon>
        <taxon>Vespula</taxon>
    </lineage>
</organism>
<dbReference type="AlphaFoldDB" id="A0ABD2C7Z6"/>
<evidence type="ECO:0000313" key="2">
    <source>
        <dbReference type="Proteomes" id="UP001607303"/>
    </source>
</evidence>
<dbReference type="Proteomes" id="UP001607303">
    <property type="component" value="Unassembled WGS sequence"/>
</dbReference>
<evidence type="ECO:0000313" key="1">
    <source>
        <dbReference type="EMBL" id="KAL2741165.1"/>
    </source>
</evidence>
<proteinExistence type="predicted"/>
<gene>
    <name evidence="1" type="ORF">V1477_010226</name>
</gene>
<protein>
    <submittedName>
        <fullName evidence="1">Uncharacterized protein</fullName>
    </submittedName>
</protein>
<comment type="caution">
    <text evidence="1">The sequence shown here is derived from an EMBL/GenBank/DDBJ whole genome shotgun (WGS) entry which is preliminary data.</text>
</comment>
<sequence length="167" mass="19416">MFLSSKRGRSSYCRVRSLRPDVPTNVRLTLDASPATQAVTNDLNKEWRLYVWRSSNYLLTIQLPICDNYEFCLNTYERFYETNMSFALRRRFINLLMSKEGSKVLSPTVARECSIFTNALRVFSNKTNMNRYTIDSSKSSSCNNDYWSSTRNVFGGNNDDYNINSIN</sequence>
<dbReference type="EMBL" id="JAYRBN010000059">
    <property type="protein sequence ID" value="KAL2741165.1"/>
    <property type="molecule type" value="Genomic_DNA"/>
</dbReference>
<reference evidence="1 2" key="1">
    <citation type="journal article" date="2024" name="Ann. Entomol. Soc. Am.">
        <title>Genomic analyses of the southern and eastern yellowjacket wasps (Hymenoptera: Vespidae) reveal evolutionary signatures of social life.</title>
        <authorList>
            <person name="Catto M.A."/>
            <person name="Caine P.B."/>
            <person name="Orr S.E."/>
            <person name="Hunt B.G."/>
            <person name="Goodisman M.A.D."/>
        </authorList>
    </citation>
    <scope>NUCLEOTIDE SEQUENCE [LARGE SCALE GENOMIC DNA]</scope>
    <source>
        <strain evidence="1">232</strain>
        <tissue evidence="1">Head and thorax</tissue>
    </source>
</reference>